<dbReference type="AlphaFoldDB" id="A0A6A6RBT4"/>
<reference evidence="2" key="1">
    <citation type="journal article" date="2020" name="Stud. Mycol.">
        <title>101 Dothideomycetes genomes: a test case for predicting lifestyles and emergence of pathogens.</title>
        <authorList>
            <person name="Haridas S."/>
            <person name="Albert R."/>
            <person name="Binder M."/>
            <person name="Bloem J."/>
            <person name="Labutti K."/>
            <person name="Salamov A."/>
            <person name="Andreopoulos B."/>
            <person name="Baker S."/>
            <person name="Barry K."/>
            <person name="Bills G."/>
            <person name="Bluhm B."/>
            <person name="Cannon C."/>
            <person name="Castanera R."/>
            <person name="Culley D."/>
            <person name="Daum C."/>
            <person name="Ezra D."/>
            <person name="Gonzalez J."/>
            <person name="Henrissat B."/>
            <person name="Kuo A."/>
            <person name="Liang C."/>
            <person name="Lipzen A."/>
            <person name="Lutzoni F."/>
            <person name="Magnuson J."/>
            <person name="Mondo S."/>
            <person name="Nolan M."/>
            <person name="Ohm R."/>
            <person name="Pangilinan J."/>
            <person name="Park H.-J."/>
            <person name="Ramirez L."/>
            <person name="Alfaro M."/>
            <person name="Sun H."/>
            <person name="Tritt A."/>
            <person name="Yoshinaga Y."/>
            <person name="Zwiers L.-H."/>
            <person name="Turgeon B."/>
            <person name="Goodwin S."/>
            <person name="Spatafora J."/>
            <person name="Crous P."/>
            <person name="Grigoriev I."/>
        </authorList>
    </citation>
    <scope>NUCLEOTIDE SEQUENCE</scope>
    <source>
        <strain evidence="2">CBS 269.34</strain>
    </source>
</reference>
<name>A0A6A6RBT4_9PEZI</name>
<sequence>MKTSFGNTILAVLVLGHSFGSARFADDEETATNYSIARLERLRTRGLLEARQSCSDIKCIGDTPVSQMVVMEEASEVPRHERPETRAVLTNFLEKDQLEDQWLDPICKQITDVDSHQEIEAGSFYYGIQGTHKRALSLTHKGEYLDLMVTWEPTEPQLLPLFDNVKVDLCKKAISNATGKDTHTLHYGAMNIEQEIQIQTPPVAEKRSLTGVTRRGRWGNTIAIINIELGDHNKEVDLFNGNGLPLAEP</sequence>
<proteinExistence type="predicted"/>
<feature type="signal peptide" evidence="1">
    <location>
        <begin position="1"/>
        <end position="24"/>
    </location>
</feature>
<gene>
    <name evidence="2" type="ORF">BU16DRAFT_569229</name>
</gene>
<dbReference type="Proteomes" id="UP000799750">
    <property type="component" value="Unassembled WGS sequence"/>
</dbReference>
<dbReference type="OrthoDB" id="3770318at2759"/>
<keyword evidence="1" id="KW-0732">Signal</keyword>
<organism evidence="2 3">
    <name type="scientific">Lophium mytilinum</name>
    <dbReference type="NCBI Taxonomy" id="390894"/>
    <lineage>
        <taxon>Eukaryota</taxon>
        <taxon>Fungi</taxon>
        <taxon>Dikarya</taxon>
        <taxon>Ascomycota</taxon>
        <taxon>Pezizomycotina</taxon>
        <taxon>Dothideomycetes</taxon>
        <taxon>Pleosporomycetidae</taxon>
        <taxon>Mytilinidiales</taxon>
        <taxon>Mytilinidiaceae</taxon>
        <taxon>Lophium</taxon>
    </lineage>
</organism>
<dbReference type="EMBL" id="MU004182">
    <property type="protein sequence ID" value="KAF2500907.1"/>
    <property type="molecule type" value="Genomic_DNA"/>
</dbReference>
<evidence type="ECO:0000256" key="1">
    <source>
        <dbReference type="SAM" id="SignalP"/>
    </source>
</evidence>
<accession>A0A6A6RBT4</accession>
<feature type="chain" id="PRO_5025371607" evidence="1">
    <location>
        <begin position="25"/>
        <end position="249"/>
    </location>
</feature>
<keyword evidence="3" id="KW-1185">Reference proteome</keyword>
<evidence type="ECO:0000313" key="2">
    <source>
        <dbReference type="EMBL" id="KAF2500907.1"/>
    </source>
</evidence>
<protein>
    <submittedName>
        <fullName evidence="2">Uncharacterized protein</fullName>
    </submittedName>
</protein>
<evidence type="ECO:0000313" key="3">
    <source>
        <dbReference type="Proteomes" id="UP000799750"/>
    </source>
</evidence>